<evidence type="ECO:0000313" key="1">
    <source>
        <dbReference type="EMBL" id="MFK7001931.1"/>
    </source>
</evidence>
<dbReference type="Proteomes" id="UP001621706">
    <property type="component" value="Unassembled WGS sequence"/>
</dbReference>
<comment type="caution">
    <text evidence="1">The sequence shown here is derived from an EMBL/GenBank/DDBJ whole genome shotgun (WGS) entry which is preliminary data.</text>
</comment>
<evidence type="ECO:0000313" key="2">
    <source>
        <dbReference type="Proteomes" id="UP001621706"/>
    </source>
</evidence>
<name>A0ABW8PBW7_9FLAO</name>
<dbReference type="EMBL" id="JAZGZP010000024">
    <property type="protein sequence ID" value="MFK7001931.1"/>
    <property type="molecule type" value="Genomic_DNA"/>
</dbReference>
<protein>
    <submittedName>
        <fullName evidence="1">Uncharacterized protein</fullName>
    </submittedName>
</protein>
<organism evidence="1 2">
    <name type="scientific">Flavobacterium oreochromis</name>
    <dbReference type="NCBI Taxonomy" id="2906078"/>
    <lineage>
        <taxon>Bacteria</taxon>
        <taxon>Pseudomonadati</taxon>
        <taxon>Bacteroidota</taxon>
        <taxon>Flavobacteriia</taxon>
        <taxon>Flavobacteriales</taxon>
        <taxon>Flavobacteriaceae</taxon>
        <taxon>Flavobacterium</taxon>
    </lineage>
</organism>
<dbReference type="RefSeq" id="WP_405332358.1">
    <property type="nucleotide sequence ID" value="NZ_JAZGZP010000024.1"/>
</dbReference>
<reference evidence="1 2" key="1">
    <citation type="submission" date="2024-02" db="EMBL/GenBank/DDBJ databases">
        <title>Comparative Genomic Analysis of Flavobacterium Species Causing Columnaris Disease of Freshwater Fish in Thailand: Insights into Virulence and Resistance Mechanisms.</title>
        <authorList>
            <person name="Nguyen D."/>
            <person name="Chokmangmeepisarn P."/>
            <person name="Khianchaikhan K."/>
            <person name="Morishita M."/>
            <person name="Bunnoy A."/>
            <person name="Rodkhum C."/>
        </authorList>
    </citation>
    <scope>NUCLEOTIDE SEQUENCE [LARGE SCALE GENOMIC DNA]</scope>
    <source>
        <strain evidence="1 2">CNRT2201</strain>
    </source>
</reference>
<sequence>MEFLIQGNGTIKLKKDFTLGKDYIFINDELIAIDESENSGSEGRIFEIKNDLNALLGTNIFNKSLNTLSFSEDMFQEFQPFLKQLESGCYIISIGQLDYKVITSATFNYHPFFVDSEYVYSIKNKEKLSRKKIQQYKKDIEIGKKFISILLKYHCLIENEYIETPFYLLDGHHKVQAYKELALSPFYLIINRKVKELYQMDIDYDSIK</sequence>
<gene>
    <name evidence="1" type="ORF">V3I07_13630</name>
</gene>
<proteinExistence type="predicted"/>
<accession>A0ABW8PBW7</accession>
<keyword evidence="2" id="KW-1185">Reference proteome</keyword>